<comment type="catalytic activity">
    <reaction evidence="2">
        <text>a 1,2-diacyl-sn-glycero-3-phospho-(1D-myo-inositol-3-phosphate) + H2O = a 1,2-diacyl-sn-glycero-3-phospho-(1D-myo-inositol) + phosphate</text>
        <dbReference type="Rhea" id="RHEA:12316"/>
        <dbReference type="ChEBI" id="CHEBI:15377"/>
        <dbReference type="ChEBI" id="CHEBI:43474"/>
        <dbReference type="ChEBI" id="CHEBI:57880"/>
        <dbReference type="ChEBI" id="CHEBI:58088"/>
        <dbReference type="EC" id="3.1.3.64"/>
    </reaction>
    <physiologicalReaction direction="left-to-right" evidence="2">
        <dbReference type="Rhea" id="RHEA:12317"/>
    </physiologicalReaction>
</comment>
<reference evidence="9" key="1">
    <citation type="submission" date="2022-11" db="UniProtKB">
        <authorList>
            <consortium name="WormBaseParasite"/>
        </authorList>
    </citation>
    <scope>IDENTIFICATION</scope>
</reference>
<protein>
    <recommendedName>
        <fullName evidence="4">Phosphatidylinositol-3-phosphatase SAC1</fullName>
        <ecNumber evidence="1">3.1.3.64</ecNumber>
    </recommendedName>
    <alternativeName>
        <fullName evidence="6">Phosphatidylinositol-4-phosphate phosphatase</fullName>
    </alternativeName>
    <alternativeName>
        <fullName evidence="5">Suppressor of actin mutations 1-like protein</fullName>
    </alternativeName>
</protein>
<evidence type="ECO:0000313" key="8">
    <source>
        <dbReference type="Proteomes" id="UP000887566"/>
    </source>
</evidence>
<evidence type="ECO:0000256" key="6">
    <source>
        <dbReference type="ARBA" id="ARBA00041911"/>
    </source>
</evidence>
<dbReference type="GO" id="GO:0043812">
    <property type="term" value="F:phosphatidylinositol-4-phosphate phosphatase activity"/>
    <property type="evidence" value="ECO:0007669"/>
    <property type="project" value="TreeGrafter"/>
</dbReference>
<dbReference type="Proteomes" id="UP000887566">
    <property type="component" value="Unplaced"/>
</dbReference>
<sequence length="510" mass="57981">MAVGRCFRVYQKYVQGSPFSLIVENTRNSEDFLLFESGVVASLQNEGCEEFKRAYTRLVDAYGIMGIVQLFGQNNVHNDYLLLVTAVVSVGKINECDIYRVNGVQFVPMWRALPDGVIDPGDDRITEMQKLMSNGMFYFAFAADQSQLIDLSLCSQKRHQGSISDYRFFWNRTLHLPLQRFGVDTSKWLLRCMCGSVFMRTVYVGHRTAKACVISRLSCERMGTRFNVRGVNDYGHVANFVETEQVIFFEDQETSFVQTRGSIPLFWEQPGVQVGSHKVKLSRGFEASAPAYDRHFKLLKSYYGDQVIVNLLGSKEGEKMLSQAFKTHHDNSPHAKDVVSVTFDYHSMVRMGNKVQNMAILWRQLESCMHKFGYFHAEKNRVTRKQTGAVRTNCLDCLDRTNCVQTFLGLQALPWQLAQLRMESSQANVQTRFEEVFRDLWQKNGDQCSVIYAGTGALEGKSKFKDASRSVARTIQNNLMDGSKQEAMDLLLLGSADDGAASSVRRHVER</sequence>
<dbReference type="GO" id="GO:0005783">
    <property type="term" value="C:endoplasmic reticulum"/>
    <property type="evidence" value="ECO:0007669"/>
    <property type="project" value="TreeGrafter"/>
</dbReference>
<evidence type="ECO:0000256" key="4">
    <source>
        <dbReference type="ARBA" id="ARBA00040795"/>
    </source>
</evidence>
<evidence type="ECO:0000259" key="7">
    <source>
        <dbReference type="PROSITE" id="PS50275"/>
    </source>
</evidence>
<dbReference type="GO" id="GO:0046856">
    <property type="term" value="P:phosphatidylinositol dephosphorylation"/>
    <property type="evidence" value="ECO:0007669"/>
    <property type="project" value="TreeGrafter"/>
</dbReference>
<feature type="domain" description="SAC" evidence="7">
    <location>
        <begin position="128"/>
        <end position="454"/>
    </location>
</feature>
<evidence type="ECO:0000313" key="9">
    <source>
        <dbReference type="WBParaSite" id="PSAMB.scaffold135size73867.g2542.t1"/>
    </source>
</evidence>
<dbReference type="PANTHER" id="PTHR45662:SF2">
    <property type="entry name" value="PHOSPHATIDYLINOSITOL-3-PHOSPHATASE SAC1"/>
    <property type="match status" value="1"/>
</dbReference>
<evidence type="ECO:0000256" key="3">
    <source>
        <dbReference type="ARBA" id="ARBA00036807"/>
    </source>
</evidence>
<dbReference type="WBParaSite" id="PSAMB.scaffold135size73867.g2542.t1">
    <property type="protein sequence ID" value="PSAMB.scaffold135size73867.g2542.t1"/>
    <property type="gene ID" value="PSAMB.scaffold135size73867.g2542"/>
</dbReference>
<comment type="catalytic activity">
    <reaction evidence="3">
        <text>a 1,2-diacyl-sn-glycero-3-phospho-(1D-myo-inositol 4-phosphate) + H2O = a 1,2-diacyl-sn-glycero-3-phospho-(1D-myo-inositol) + phosphate</text>
        <dbReference type="Rhea" id="RHEA:55652"/>
        <dbReference type="ChEBI" id="CHEBI:15377"/>
        <dbReference type="ChEBI" id="CHEBI:43474"/>
        <dbReference type="ChEBI" id="CHEBI:57880"/>
        <dbReference type="ChEBI" id="CHEBI:58178"/>
    </reaction>
    <physiologicalReaction direction="left-to-right" evidence="3">
        <dbReference type="Rhea" id="RHEA:55653"/>
    </physiologicalReaction>
</comment>
<evidence type="ECO:0000256" key="1">
    <source>
        <dbReference type="ARBA" id="ARBA00013038"/>
    </source>
</evidence>
<proteinExistence type="predicted"/>
<evidence type="ECO:0000256" key="2">
    <source>
        <dbReference type="ARBA" id="ARBA00036631"/>
    </source>
</evidence>
<dbReference type="InterPro" id="IPR002013">
    <property type="entry name" value="SAC_dom"/>
</dbReference>
<dbReference type="PROSITE" id="PS50275">
    <property type="entry name" value="SAC"/>
    <property type="match status" value="1"/>
</dbReference>
<organism evidence="8 9">
    <name type="scientific">Plectus sambesii</name>
    <dbReference type="NCBI Taxonomy" id="2011161"/>
    <lineage>
        <taxon>Eukaryota</taxon>
        <taxon>Metazoa</taxon>
        <taxon>Ecdysozoa</taxon>
        <taxon>Nematoda</taxon>
        <taxon>Chromadorea</taxon>
        <taxon>Plectida</taxon>
        <taxon>Plectina</taxon>
        <taxon>Plectoidea</taxon>
        <taxon>Plectidae</taxon>
        <taxon>Plectus</taxon>
    </lineage>
</organism>
<dbReference type="Pfam" id="PF02383">
    <property type="entry name" value="Syja_N"/>
    <property type="match status" value="1"/>
</dbReference>
<dbReference type="AlphaFoldDB" id="A0A914V0H9"/>
<dbReference type="EC" id="3.1.3.64" evidence="1"/>
<accession>A0A914V0H9</accession>
<dbReference type="PANTHER" id="PTHR45662">
    <property type="entry name" value="PHOSPHATIDYLINOSITIDE PHOSPHATASE SAC1"/>
    <property type="match status" value="1"/>
</dbReference>
<keyword evidence="8" id="KW-1185">Reference proteome</keyword>
<dbReference type="GO" id="GO:0004438">
    <property type="term" value="F:phosphatidylinositol-3-phosphate phosphatase activity"/>
    <property type="evidence" value="ECO:0007669"/>
    <property type="project" value="UniProtKB-EC"/>
</dbReference>
<name>A0A914V0H9_9BILA</name>
<evidence type="ECO:0000256" key="5">
    <source>
        <dbReference type="ARBA" id="ARBA00041396"/>
    </source>
</evidence>